<dbReference type="NCBIfam" id="TIGR00121">
    <property type="entry name" value="birA_ligase"/>
    <property type="match status" value="1"/>
</dbReference>
<dbReference type="GO" id="GO:0004077">
    <property type="term" value="F:biotin--[biotin carboxyl-carrier protein] ligase activity"/>
    <property type="evidence" value="ECO:0007669"/>
    <property type="project" value="UniProtKB-EC"/>
</dbReference>
<keyword evidence="2" id="KW-0092">Biotin</keyword>
<dbReference type="EMBL" id="PXNQ02000002">
    <property type="protein sequence ID" value="RNF35842.1"/>
    <property type="molecule type" value="Genomic_DNA"/>
</dbReference>
<keyword evidence="8" id="KW-1185">Reference proteome</keyword>
<dbReference type="SUPFAM" id="SSF55681">
    <property type="entry name" value="Class II aaRS and biotin synthetases"/>
    <property type="match status" value="1"/>
</dbReference>
<dbReference type="InterPro" id="IPR004408">
    <property type="entry name" value="Biotin_CoA_COase_ligase"/>
</dbReference>
<dbReference type="PROSITE" id="PS51733">
    <property type="entry name" value="BPL_LPL_CATALYTIC"/>
    <property type="match status" value="1"/>
</dbReference>
<name>A0A422R0V6_9RHOB</name>
<accession>A0A422R0V6</accession>
<reference evidence="7" key="1">
    <citation type="submission" date="2018-05" db="EMBL/GenBank/DDBJ databases">
        <title>Reclassification of Methylarcula marina and Methylarcula terricola as Paracoccus methylarcula sp.nov., comb.nov. and Paracoccus terricola comb.nov.</title>
        <authorList>
            <person name="Shmareva M.N."/>
            <person name="Doronina N.V."/>
            <person name="Vasilenko O.V."/>
            <person name="Tarlachkov S.V."/>
            <person name="Trotsenko Y.A."/>
        </authorList>
    </citation>
    <scope>NUCLEOTIDE SEQUENCE [LARGE SCALE GENOMIC DNA]</scope>
    <source>
        <strain evidence="7">VKM B-2159</strain>
    </source>
</reference>
<keyword evidence="1 7" id="KW-0436">Ligase</keyword>
<proteinExistence type="predicted"/>
<evidence type="ECO:0000313" key="7">
    <source>
        <dbReference type="EMBL" id="RNF35842.1"/>
    </source>
</evidence>
<sequence length="295" mass="31924">MPPRLPRNRWSALKPPRLRPSRVQGARRPPIRYRPRQRVSDPTTGNWPEGVARHILERVDSTNAEAFRLAPRLSGPAWIMAHRQEAGRGRRGRPWADPPGNFAATLVLHPDGSPADAARLSFVAALALHDALTGLCGPQLNIALKWPNDLLLNGGKLSGILLESAGAGKQMNALAIGIGVNLANAPDREAVEEHATRPVSLKGETGLVIAPEELLDALAPAFDQWWRQMRGHGFAPIRQAWLARAAKLGETIIARVGTTRTEGRFDGIDDSGALILTTPRGRQAIPAAEIYFSGG</sequence>
<feature type="domain" description="BPL/LPL catalytic" evidence="6">
    <location>
        <begin position="38"/>
        <end position="230"/>
    </location>
</feature>
<comment type="caution">
    <text evidence="7">The sequence shown here is derived from an EMBL/GenBank/DDBJ whole genome shotgun (WGS) entry which is preliminary data.</text>
</comment>
<dbReference type="PANTHER" id="PTHR12835:SF5">
    <property type="entry name" value="BIOTIN--PROTEIN LIGASE"/>
    <property type="match status" value="1"/>
</dbReference>
<dbReference type="CDD" id="cd16442">
    <property type="entry name" value="BPL"/>
    <property type="match status" value="1"/>
</dbReference>
<evidence type="ECO:0000256" key="1">
    <source>
        <dbReference type="ARBA" id="ARBA00022598"/>
    </source>
</evidence>
<dbReference type="Pfam" id="PF03099">
    <property type="entry name" value="BPL_LplA_LipB"/>
    <property type="match status" value="1"/>
</dbReference>
<dbReference type="EC" id="6.3.4.15" evidence="3"/>
<evidence type="ECO:0000256" key="4">
    <source>
        <dbReference type="ARBA" id="ARBA00047846"/>
    </source>
</evidence>
<dbReference type="InterPro" id="IPR004143">
    <property type="entry name" value="BPL_LPL_catalytic"/>
</dbReference>
<gene>
    <name evidence="7" type="ORF">A7A09_004850</name>
</gene>
<dbReference type="Gene3D" id="3.30.930.10">
    <property type="entry name" value="Bira Bifunctional Protein, Domain 2"/>
    <property type="match status" value="1"/>
</dbReference>
<protein>
    <recommendedName>
        <fullName evidence="3">biotin--[biotin carboxyl-carrier protein] ligase</fullName>
        <ecNumber evidence="3">6.3.4.15</ecNumber>
    </recommendedName>
</protein>
<organism evidence="7 8">
    <name type="scientific">Paracoccus methylarcula</name>
    <dbReference type="NCBI Taxonomy" id="72022"/>
    <lineage>
        <taxon>Bacteria</taxon>
        <taxon>Pseudomonadati</taxon>
        <taxon>Pseudomonadota</taxon>
        <taxon>Alphaproteobacteria</taxon>
        <taxon>Rhodobacterales</taxon>
        <taxon>Paracoccaceae</taxon>
        <taxon>Paracoccus</taxon>
    </lineage>
</organism>
<dbReference type="InterPro" id="IPR045864">
    <property type="entry name" value="aa-tRNA-synth_II/BPL/LPL"/>
</dbReference>
<feature type="region of interest" description="Disordered" evidence="5">
    <location>
        <begin position="1"/>
        <end position="47"/>
    </location>
</feature>
<evidence type="ECO:0000256" key="2">
    <source>
        <dbReference type="ARBA" id="ARBA00023267"/>
    </source>
</evidence>
<evidence type="ECO:0000256" key="5">
    <source>
        <dbReference type="SAM" id="MobiDB-lite"/>
    </source>
</evidence>
<dbReference type="Pfam" id="PF02237">
    <property type="entry name" value="BPL_C"/>
    <property type="match status" value="1"/>
</dbReference>
<dbReference type="InterPro" id="IPR003142">
    <property type="entry name" value="BPL_C"/>
</dbReference>
<evidence type="ECO:0000313" key="8">
    <source>
        <dbReference type="Proteomes" id="UP000238137"/>
    </source>
</evidence>
<dbReference type="PANTHER" id="PTHR12835">
    <property type="entry name" value="BIOTIN PROTEIN LIGASE"/>
    <property type="match status" value="1"/>
</dbReference>
<evidence type="ECO:0000256" key="3">
    <source>
        <dbReference type="ARBA" id="ARBA00024227"/>
    </source>
</evidence>
<dbReference type="OrthoDB" id="9807064at2"/>
<dbReference type="AlphaFoldDB" id="A0A422R0V6"/>
<comment type="catalytic activity">
    <reaction evidence="4">
        <text>biotin + L-lysyl-[protein] + ATP = N(6)-biotinyl-L-lysyl-[protein] + AMP + diphosphate + H(+)</text>
        <dbReference type="Rhea" id="RHEA:11756"/>
        <dbReference type="Rhea" id="RHEA-COMP:9752"/>
        <dbReference type="Rhea" id="RHEA-COMP:10505"/>
        <dbReference type="ChEBI" id="CHEBI:15378"/>
        <dbReference type="ChEBI" id="CHEBI:29969"/>
        <dbReference type="ChEBI" id="CHEBI:30616"/>
        <dbReference type="ChEBI" id="CHEBI:33019"/>
        <dbReference type="ChEBI" id="CHEBI:57586"/>
        <dbReference type="ChEBI" id="CHEBI:83144"/>
        <dbReference type="ChEBI" id="CHEBI:456215"/>
        <dbReference type="EC" id="6.3.4.15"/>
    </reaction>
</comment>
<dbReference type="Proteomes" id="UP000238137">
    <property type="component" value="Unassembled WGS sequence"/>
</dbReference>
<evidence type="ECO:0000259" key="6">
    <source>
        <dbReference type="PROSITE" id="PS51733"/>
    </source>
</evidence>
<dbReference type="GO" id="GO:0005737">
    <property type="term" value="C:cytoplasm"/>
    <property type="evidence" value="ECO:0007669"/>
    <property type="project" value="TreeGrafter"/>
</dbReference>